<dbReference type="GO" id="GO:0005576">
    <property type="term" value="C:extracellular region"/>
    <property type="evidence" value="ECO:0007669"/>
    <property type="project" value="UniProtKB-SubCell"/>
</dbReference>
<evidence type="ECO:0000313" key="15">
    <source>
        <dbReference type="EMBL" id="VDD75880.1"/>
    </source>
</evidence>
<keyword evidence="6" id="KW-0479">Metal-binding</keyword>
<comment type="subunit">
    <text evidence="4">Homodimer.</text>
</comment>
<dbReference type="InterPro" id="IPR018252">
    <property type="entry name" value="Annexin_repeat_CS"/>
</dbReference>
<dbReference type="GO" id="GO:0005509">
    <property type="term" value="F:calcium ion binding"/>
    <property type="evidence" value="ECO:0007669"/>
    <property type="project" value="InterPro"/>
</dbReference>
<evidence type="ECO:0000256" key="5">
    <source>
        <dbReference type="ARBA" id="ARBA00022525"/>
    </source>
</evidence>
<dbReference type="PROSITE" id="PS00223">
    <property type="entry name" value="ANNEXIN_1"/>
    <property type="match status" value="2"/>
</dbReference>
<proteinExistence type="inferred from homology"/>
<comment type="subcellular location">
    <subcellularLocation>
        <location evidence="1">Host cell</location>
    </subcellularLocation>
    <subcellularLocation>
        <location evidence="2">Secreted</location>
        <location evidence="2">Extracellular exosome</location>
    </subcellularLocation>
    <subcellularLocation>
        <location evidence="12">Tegument</location>
    </subcellularLocation>
</comment>
<protein>
    <recommendedName>
        <fullName evidence="13 14">Annexin</fullName>
    </recommendedName>
</protein>
<evidence type="ECO:0000256" key="14">
    <source>
        <dbReference type="RuleBase" id="RU003540"/>
    </source>
</evidence>
<evidence type="ECO:0000256" key="3">
    <source>
        <dbReference type="ARBA" id="ARBA00007831"/>
    </source>
</evidence>
<sequence length="513" mass="57469">MESDIRGDTSGDFEKILVALMQGCREENAPVDMARAQTDADELYAAGEKRLGTEEAVFTRILTQRSFGQIKAISECYRKKYGKSLEKAIKKETSGYYEKTMVSIVRFAEDKNALLAEWFYDSMVGLGTRDEMLIRLVLGRCEIDLQDVKDAYMRKYNKPLVKAIEGDTSGDYRKMLVALVGNTMAVVFDGPNFNPQEDADALEKAMRGLGTDEDAIINILAYRTVSGRQQIARQYKASYGQDLQKRLKQELSGRFKDVVLKSFLDKAHLRARALYEAMKGAGTKESIIIQTICLMNNEEIAALRCAYEDMPCLVLVALIRLFPISFPALRRDLEKDVRSDLSGDFELFIVALLQGMREEGLDPQAAEADAEALASAGEKKLGTDEAVFTKIFARRSYEMIRLLDKLYYEKSGHGILKAIKSELSGYYAEAVKTVVKTAFNRDECVADLIRDTMMGAGTDDDGLILLVLAHSEDNMAGIKAIFEEKNGKSLEEWIKGDTSGHYRKFLLAVLDNK</sequence>
<dbReference type="OrthoDB" id="37886at2759"/>
<evidence type="ECO:0000256" key="1">
    <source>
        <dbReference type="ARBA" id="ARBA00004340"/>
    </source>
</evidence>
<comment type="function">
    <text evidence="11">Involved in reproduction of the worm. Involved in host-parasite interaction. Delivered into the host cell by means of parasite exosomes. Binds to acidic phospholipid membranes in a calcium-dependent manner in vitro. Causes aggregation of liposomes in the presence of calcium, but not in its absence. Likely to promote membrane fusion. May provide structural integrity within the tegument.</text>
</comment>
<evidence type="ECO:0000313" key="16">
    <source>
        <dbReference type="Proteomes" id="UP000267029"/>
    </source>
</evidence>
<dbReference type="GO" id="GO:0005544">
    <property type="term" value="F:calcium-dependent phospholipid binding"/>
    <property type="evidence" value="ECO:0007669"/>
    <property type="project" value="UniProtKB-KW"/>
</dbReference>
<accession>A0A3P6H5B4</accession>
<evidence type="ECO:0000256" key="8">
    <source>
        <dbReference type="ARBA" id="ARBA00022837"/>
    </source>
</evidence>
<dbReference type="GO" id="GO:0005737">
    <property type="term" value="C:cytoplasm"/>
    <property type="evidence" value="ECO:0007669"/>
    <property type="project" value="TreeGrafter"/>
</dbReference>
<keyword evidence="5" id="KW-0964">Secreted</keyword>
<evidence type="ECO:0000256" key="4">
    <source>
        <dbReference type="ARBA" id="ARBA00011738"/>
    </source>
</evidence>
<dbReference type="InterPro" id="IPR037104">
    <property type="entry name" value="Annexin_sf"/>
</dbReference>
<dbReference type="Pfam" id="PF00191">
    <property type="entry name" value="Annexin"/>
    <property type="match status" value="5"/>
</dbReference>
<dbReference type="SUPFAM" id="SSF47874">
    <property type="entry name" value="Annexin"/>
    <property type="match status" value="2"/>
</dbReference>
<dbReference type="GO" id="GO:0043657">
    <property type="term" value="C:host cell"/>
    <property type="evidence" value="ECO:0007669"/>
    <property type="project" value="UniProtKB-SubCell"/>
</dbReference>
<evidence type="ECO:0000256" key="10">
    <source>
        <dbReference type="ARBA" id="ARBA00023302"/>
    </source>
</evidence>
<dbReference type="FunFam" id="1.10.220.10:FF:000001">
    <property type="entry name" value="Annexin"/>
    <property type="match status" value="1"/>
</dbReference>
<dbReference type="PANTHER" id="PTHR10502:SF102">
    <property type="entry name" value="ANNEXIN B11"/>
    <property type="match status" value="1"/>
</dbReference>
<dbReference type="STRING" id="53468.A0A3P6H5B4"/>
<dbReference type="EMBL" id="UXSR01000269">
    <property type="protein sequence ID" value="VDD75880.1"/>
    <property type="molecule type" value="Genomic_DNA"/>
</dbReference>
<dbReference type="GO" id="GO:0001786">
    <property type="term" value="F:phosphatidylserine binding"/>
    <property type="evidence" value="ECO:0007669"/>
    <property type="project" value="TreeGrafter"/>
</dbReference>
<dbReference type="InterPro" id="IPR018502">
    <property type="entry name" value="Annexin_repeat"/>
</dbReference>
<evidence type="ECO:0000256" key="9">
    <source>
        <dbReference type="ARBA" id="ARBA00023216"/>
    </source>
</evidence>
<dbReference type="GO" id="GO:0005886">
    <property type="term" value="C:plasma membrane"/>
    <property type="evidence" value="ECO:0007669"/>
    <property type="project" value="TreeGrafter"/>
</dbReference>
<keyword evidence="16" id="KW-1185">Reference proteome</keyword>
<dbReference type="Gene3D" id="1.10.220.10">
    <property type="entry name" value="Annexin"/>
    <property type="match status" value="6"/>
</dbReference>
<evidence type="ECO:0000256" key="6">
    <source>
        <dbReference type="ARBA" id="ARBA00022723"/>
    </source>
</evidence>
<dbReference type="Proteomes" id="UP000267029">
    <property type="component" value="Unassembled WGS sequence"/>
</dbReference>
<dbReference type="PRINTS" id="PR00196">
    <property type="entry name" value="ANNEXIN"/>
</dbReference>
<name>A0A3P6H5B4_MESCO</name>
<gene>
    <name evidence="15" type="ORF">MCOS_LOCUS1883</name>
</gene>
<organism evidence="15 16">
    <name type="scientific">Mesocestoides corti</name>
    <name type="common">Flatworm</name>
    <dbReference type="NCBI Taxonomy" id="53468"/>
    <lineage>
        <taxon>Eukaryota</taxon>
        <taxon>Metazoa</taxon>
        <taxon>Spiralia</taxon>
        <taxon>Lophotrochozoa</taxon>
        <taxon>Platyhelminthes</taxon>
        <taxon>Cestoda</taxon>
        <taxon>Eucestoda</taxon>
        <taxon>Cyclophyllidea</taxon>
        <taxon>Mesocestoididae</taxon>
        <taxon>Mesocestoides</taxon>
    </lineage>
</organism>
<dbReference type="PROSITE" id="PS51897">
    <property type="entry name" value="ANNEXIN_2"/>
    <property type="match status" value="6"/>
</dbReference>
<evidence type="ECO:0000256" key="11">
    <source>
        <dbReference type="ARBA" id="ARBA00059330"/>
    </source>
</evidence>
<comment type="similarity">
    <text evidence="3 14">Belongs to the annexin family.</text>
</comment>
<evidence type="ECO:0000256" key="2">
    <source>
        <dbReference type="ARBA" id="ARBA00004550"/>
    </source>
</evidence>
<dbReference type="AlphaFoldDB" id="A0A3P6H5B4"/>
<dbReference type="FunFam" id="1.10.220.10:FF:000005">
    <property type="entry name" value="Annexin"/>
    <property type="match status" value="1"/>
</dbReference>
<dbReference type="PANTHER" id="PTHR10502">
    <property type="entry name" value="ANNEXIN"/>
    <property type="match status" value="1"/>
</dbReference>
<dbReference type="FunFam" id="1.10.220.10:FF:000002">
    <property type="entry name" value="Annexin"/>
    <property type="match status" value="2"/>
</dbReference>
<keyword evidence="7 14" id="KW-0677">Repeat</keyword>
<keyword evidence="9 14" id="KW-0041">Annexin</keyword>
<comment type="domain">
    <text evidence="14">A pair of annexin repeats may form one binding site for calcium and phospholipid.</text>
</comment>
<keyword evidence="10 14" id="KW-0111">Calcium/phospholipid-binding</keyword>
<keyword evidence="8 14" id="KW-0106">Calcium</keyword>
<dbReference type="InterPro" id="IPR001464">
    <property type="entry name" value="Annexin"/>
</dbReference>
<evidence type="ECO:0000256" key="13">
    <source>
        <dbReference type="ARBA" id="ARBA00077076"/>
    </source>
</evidence>
<reference evidence="15 16" key="1">
    <citation type="submission" date="2018-10" db="EMBL/GenBank/DDBJ databases">
        <authorList>
            <consortium name="Pathogen Informatics"/>
        </authorList>
    </citation>
    <scope>NUCLEOTIDE SEQUENCE [LARGE SCALE GENOMIC DNA]</scope>
</reference>
<evidence type="ECO:0000256" key="12">
    <source>
        <dbReference type="ARBA" id="ARBA00060393"/>
    </source>
</evidence>
<dbReference type="SMART" id="SM00335">
    <property type="entry name" value="ANX"/>
    <property type="match status" value="6"/>
</dbReference>
<evidence type="ECO:0000256" key="7">
    <source>
        <dbReference type="ARBA" id="ARBA00022737"/>
    </source>
</evidence>